<dbReference type="AlphaFoldDB" id="A0A4Z0MM36"/>
<dbReference type="RefSeq" id="WP_135530462.1">
    <property type="nucleotide sequence ID" value="NZ_SRKZ01000003.1"/>
</dbReference>
<evidence type="ECO:0000313" key="2">
    <source>
        <dbReference type="Proteomes" id="UP000298284"/>
    </source>
</evidence>
<dbReference type="EMBL" id="SRKZ01000003">
    <property type="protein sequence ID" value="TGD80307.1"/>
    <property type="molecule type" value="Genomic_DNA"/>
</dbReference>
<dbReference type="OrthoDB" id="878157at2"/>
<dbReference type="Proteomes" id="UP000298284">
    <property type="component" value="Unassembled WGS sequence"/>
</dbReference>
<evidence type="ECO:0000313" key="1">
    <source>
        <dbReference type="EMBL" id="TGD80307.1"/>
    </source>
</evidence>
<comment type="caution">
    <text evidence="1">The sequence shown here is derived from an EMBL/GenBank/DDBJ whole genome shotgun (WGS) entry which is preliminary data.</text>
</comment>
<organism evidence="1 2">
    <name type="scientific">Hymenobacter wooponensis</name>
    <dbReference type="NCBI Taxonomy" id="1525360"/>
    <lineage>
        <taxon>Bacteria</taxon>
        <taxon>Pseudomonadati</taxon>
        <taxon>Bacteroidota</taxon>
        <taxon>Cytophagia</taxon>
        <taxon>Cytophagales</taxon>
        <taxon>Hymenobacteraceae</taxon>
        <taxon>Hymenobacter</taxon>
    </lineage>
</organism>
<reference evidence="1 2" key="1">
    <citation type="submission" date="2019-04" db="EMBL/GenBank/DDBJ databases">
        <authorList>
            <person name="Feng G."/>
            <person name="Zhang J."/>
            <person name="Zhu H."/>
        </authorList>
    </citation>
    <scope>NUCLEOTIDE SEQUENCE [LARGE SCALE GENOMIC DNA]</scope>
    <source>
        <strain evidence="1 2">JCM 19491</strain>
    </source>
</reference>
<sequence>MASCRQLKKGAVAPCEPGVAGLKAKTVLVRKEDIAGFVRDAVIKKGIVLTLVAGKKGFLFQGLGDSNAARAELVPGKYKPSYKHEFDLVAFDPGPEQAETMEDLAGDAEGVISITLDNNGYYKVLGLNGGLRPSAMKTDSADADLGGGIPATLSSDKEVGLADYLMVITDGVYDAAATKLAFEALYAAPVV</sequence>
<protein>
    <submittedName>
        <fullName evidence="1">Uncharacterized protein</fullName>
    </submittedName>
</protein>
<name>A0A4Z0MM36_9BACT</name>
<accession>A0A4Z0MM36</accession>
<proteinExistence type="predicted"/>
<keyword evidence="2" id="KW-1185">Reference proteome</keyword>
<gene>
    <name evidence="1" type="ORF">EU557_10710</name>
</gene>